<comment type="caution">
    <text evidence="1">The sequence shown here is derived from an EMBL/GenBank/DDBJ whole genome shotgun (WGS) entry which is preliminary data.</text>
</comment>
<organism evidence="1 2">
    <name type="scientific">Tanacetum coccineum</name>
    <dbReference type="NCBI Taxonomy" id="301880"/>
    <lineage>
        <taxon>Eukaryota</taxon>
        <taxon>Viridiplantae</taxon>
        <taxon>Streptophyta</taxon>
        <taxon>Embryophyta</taxon>
        <taxon>Tracheophyta</taxon>
        <taxon>Spermatophyta</taxon>
        <taxon>Magnoliopsida</taxon>
        <taxon>eudicotyledons</taxon>
        <taxon>Gunneridae</taxon>
        <taxon>Pentapetalae</taxon>
        <taxon>asterids</taxon>
        <taxon>campanulids</taxon>
        <taxon>Asterales</taxon>
        <taxon>Asteraceae</taxon>
        <taxon>Asteroideae</taxon>
        <taxon>Anthemideae</taxon>
        <taxon>Anthemidinae</taxon>
        <taxon>Tanacetum</taxon>
    </lineage>
</organism>
<protein>
    <submittedName>
        <fullName evidence="1">Uncharacterized protein</fullName>
    </submittedName>
</protein>
<reference evidence="1" key="2">
    <citation type="submission" date="2022-01" db="EMBL/GenBank/DDBJ databases">
        <authorList>
            <person name="Yamashiro T."/>
            <person name="Shiraishi A."/>
            <person name="Satake H."/>
            <person name="Nakayama K."/>
        </authorList>
    </citation>
    <scope>NUCLEOTIDE SEQUENCE</scope>
</reference>
<proteinExistence type="predicted"/>
<sequence length="96" mass="11069">MTMDCSNWNVGMLGRELDNINLAMIPVSEFIDKLEEEVARESSLYRAEIVSSLENLNKEDGPCGKYAKQWEDLKVMQQDNSRRSDIYLILKVLLRG</sequence>
<name>A0ABQ5IR85_9ASTR</name>
<evidence type="ECO:0000313" key="1">
    <source>
        <dbReference type="EMBL" id="GJU02694.1"/>
    </source>
</evidence>
<accession>A0ABQ5IR85</accession>
<feature type="non-terminal residue" evidence="1">
    <location>
        <position position="1"/>
    </location>
</feature>
<keyword evidence="2" id="KW-1185">Reference proteome</keyword>
<gene>
    <name evidence="1" type="ORF">Tco_1113032</name>
</gene>
<dbReference type="EMBL" id="BQNB010021086">
    <property type="protein sequence ID" value="GJU02694.1"/>
    <property type="molecule type" value="Genomic_DNA"/>
</dbReference>
<dbReference type="Proteomes" id="UP001151760">
    <property type="component" value="Unassembled WGS sequence"/>
</dbReference>
<evidence type="ECO:0000313" key="2">
    <source>
        <dbReference type="Proteomes" id="UP001151760"/>
    </source>
</evidence>
<reference evidence="1" key="1">
    <citation type="journal article" date="2022" name="Int. J. Mol. Sci.">
        <title>Draft Genome of Tanacetum Coccineum: Genomic Comparison of Closely Related Tanacetum-Family Plants.</title>
        <authorList>
            <person name="Yamashiro T."/>
            <person name="Shiraishi A."/>
            <person name="Nakayama K."/>
            <person name="Satake H."/>
        </authorList>
    </citation>
    <scope>NUCLEOTIDE SEQUENCE</scope>
</reference>